<protein>
    <recommendedName>
        <fullName evidence="3">Nucleotidyltransferase AbiEii toxin of type IV toxin-antitoxin system</fullName>
    </recommendedName>
</protein>
<dbReference type="OrthoDB" id="192464at2"/>
<dbReference type="RefSeq" id="WP_133978019.1">
    <property type="nucleotide sequence ID" value="NZ_SOCE01000001.1"/>
</dbReference>
<reference evidence="1 2" key="1">
    <citation type="submission" date="2019-03" db="EMBL/GenBank/DDBJ databases">
        <title>Genomic Encyclopedia of Type Strains, Phase III (KMG-III): the genomes of soil and plant-associated and newly described type strains.</title>
        <authorList>
            <person name="Whitman W."/>
        </authorList>
    </citation>
    <scope>NUCLEOTIDE SEQUENCE [LARGE SCALE GENOMIC DNA]</scope>
    <source>
        <strain evidence="1 2">VKM Ac-2575</strain>
    </source>
</reference>
<evidence type="ECO:0000313" key="2">
    <source>
        <dbReference type="Proteomes" id="UP000295151"/>
    </source>
</evidence>
<sequence>MLDMREYAAHMMGREQLEEALETLGAVLESRKLSSRILVAGGSSLLLLGVIDRPTADLDVLGIARSDRYVKAETIPAPLAEAARDVGLALGLPDNWLNNGPASLFDFGLPPGFETRVSVRAYGPLEIHVVGRFDLICFKLYAAVDQSGYRTSKHLSDLKDLEPSADELRSAARWTRTHDASEGFEAELIKMLILMGLDDVDV</sequence>
<dbReference type="AlphaFoldDB" id="A0A4R7T958"/>
<dbReference type="Proteomes" id="UP000295151">
    <property type="component" value="Unassembled WGS sequence"/>
</dbReference>
<organism evidence="1 2">
    <name type="scientific">Kribbella voronezhensis</name>
    <dbReference type="NCBI Taxonomy" id="2512212"/>
    <lineage>
        <taxon>Bacteria</taxon>
        <taxon>Bacillati</taxon>
        <taxon>Actinomycetota</taxon>
        <taxon>Actinomycetes</taxon>
        <taxon>Propionibacteriales</taxon>
        <taxon>Kribbellaceae</taxon>
        <taxon>Kribbella</taxon>
    </lineage>
</organism>
<accession>A0A4R7T958</accession>
<name>A0A4R7T958_9ACTN</name>
<keyword evidence="2" id="KW-1185">Reference proteome</keyword>
<proteinExistence type="predicted"/>
<gene>
    <name evidence="1" type="ORF">EV138_1929</name>
</gene>
<dbReference type="EMBL" id="SOCE01000001">
    <property type="protein sequence ID" value="TDU88385.1"/>
    <property type="molecule type" value="Genomic_DNA"/>
</dbReference>
<comment type="caution">
    <text evidence="1">The sequence shown here is derived from an EMBL/GenBank/DDBJ whole genome shotgun (WGS) entry which is preliminary data.</text>
</comment>
<evidence type="ECO:0008006" key="3">
    <source>
        <dbReference type="Google" id="ProtNLM"/>
    </source>
</evidence>
<evidence type="ECO:0000313" key="1">
    <source>
        <dbReference type="EMBL" id="TDU88385.1"/>
    </source>
</evidence>